<feature type="transmembrane region" description="Helical" evidence="4">
    <location>
        <begin position="182"/>
        <end position="204"/>
    </location>
</feature>
<dbReference type="GO" id="GO:0052621">
    <property type="term" value="F:diguanylate cyclase activity"/>
    <property type="evidence" value="ECO:0007669"/>
    <property type="project" value="UniProtKB-EC"/>
</dbReference>
<keyword evidence="7" id="KW-1185">Reference proteome</keyword>
<feature type="domain" description="GGDEF" evidence="5">
    <location>
        <begin position="239"/>
        <end position="372"/>
    </location>
</feature>
<feature type="transmembrane region" description="Helical" evidence="4">
    <location>
        <begin position="152"/>
        <end position="170"/>
    </location>
</feature>
<evidence type="ECO:0000256" key="4">
    <source>
        <dbReference type="SAM" id="Phobius"/>
    </source>
</evidence>
<dbReference type="InterPro" id="IPR000160">
    <property type="entry name" value="GGDEF_dom"/>
</dbReference>
<dbReference type="InterPro" id="IPR043128">
    <property type="entry name" value="Rev_trsase/Diguanyl_cyclase"/>
</dbReference>
<dbReference type="PANTHER" id="PTHR45138:SF9">
    <property type="entry name" value="DIGUANYLATE CYCLASE DGCM-RELATED"/>
    <property type="match status" value="1"/>
</dbReference>
<comment type="cofactor">
    <cofactor evidence="1">
        <name>Mg(2+)</name>
        <dbReference type="ChEBI" id="CHEBI:18420"/>
    </cofactor>
</comment>
<keyword evidence="4" id="KW-1133">Transmembrane helix</keyword>
<dbReference type="NCBIfam" id="TIGR00254">
    <property type="entry name" value="GGDEF"/>
    <property type="match status" value="1"/>
</dbReference>
<comment type="caution">
    <text evidence="6">The sequence shown here is derived from an EMBL/GenBank/DDBJ whole genome shotgun (WGS) entry which is preliminary data.</text>
</comment>
<dbReference type="SMART" id="SM00267">
    <property type="entry name" value="GGDEF"/>
    <property type="match status" value="1"/>
</dbReference>
<dbReference type="GO" id="GO:0043709">
    <property type="term" value="P:cell adhesion involved in single-species biofilm formation"/>
    <property type="evidence" value="ECO:0007669"/>
    <property type="project" value="TreeGrafter"/>
</dbReference>
<accession>A0A3P3VSG6</accession>
<evidence type="ECO:0000256" key="2">
    <source>
        <dbReference type="ARBA" id="ARBA00012528"/>
    </source>
</evidence>
<gene>
    <name evidence="6" type="ORF">D0544_09390</name>
</gene>
<keyword evidence="4" id="KW-0812">Transmembrane</keyword>
<name>A0A3P3VSG6_9GAMM</name>
<feature type="transmembrane region" description="Helical" evidence="4">
    <location>
        <begin position="99"/>
        <end position="119"/>
    </location>
</feature>
<dbReference type="GO" id="GO:0005886">
    <property type="term" value="C:plasma membrane"/>
    <property type="evidence" value="ECO:0007669"/>
    <property type="project" value="TreeGrafter"/>
</dbReference>
<dbReference type="FunFam" id="3.30.70.270:FF:000001">
    <property type="entry name" value="Diguanylate cyclase domain protein"/>
    <property type="match status" value="1"/>
</dbReference>
<evidence type="ECO:0000256" key="3">
    <source>
        <dbReference type="ARBA" id="ARBA00034247"/>
    </source>
</evidence>
<dbReference type="GO" id="GO:1902201">
    <property type="term" value="P:negative regulation of bacterial-type flagellum-dependent cell motility"/>
    <property type="evidence" value="ECO:0007669"/>
    <property type="project" value="TreeGrafter"/>
</dbReference>
<keyword evidence="4" id="KW-0472">Membrane</keyword>
<evidence type="ECO:0000259" key="5">
    <source>
        <dbReference type="PROSITE" id="PS50887"/>
    </source>
</evidence>
<feature type="transmembrane region" description="Helical" evidence="4">
    <location>
        <begin position="125"/>
        <end position="145"/>
    </location>
</feature>
<sequence length="374" mass="41698">MLSQLVHSLNTHFHLADLIAAKNHSDDFNYTRAGYIARRVRVLTFSFALLGILWIPVDLATLSGDYAFSITIARVVLAGALLVIGLSSFKLRSLNQNRVLLGLLLLALGGFYFYAQWVLGEAGRQGFAMGYSFLPFVYIAALTIFPLSLREGFVAGVLVLVWLVLAHLMRGGLMTTPALLDFWLISLLMMIALWAQASYLNLLLRLYRQATTDPLTGLFNRAMLMSNMELAISEAQPDEHFAILMFDLDYFKRINDTYGHMTGDEVLREFAKLVKAHLRPTDVVGRYGGEEFVALLRDVDEQQAQKMAERLRQACELHPIKTPGGETLNFTTSIGVTLSGPGNSIQSLLEKVDDLLYDAKHNGRNRVTFVSMAA</sequence>
<dbReference type="SUPFAM" id="SSF55073">
    <property type="entry name" value="Nucleotide cyclase"/>
    <property type="match status" value="1"/>
</dbReference>
<reference evidence="6 7" key="2">
    <citation type="submission" date="2018-12" db="EMBL/GenBank/DDBJ databases">
        <title>Simiduia agarivorans gen. nov., sp. nov., a marine, agarolytic bacterium isolated from shallow coastal water from Keelung, Taiwan.</title>
        <authorList>
            <person name="Shieh W.Y."/>
        </authorList>
    </citation>
    <scope>NUCLEOTIDE SEQUENCE [LARGE SCALE GENOMIC DNA]</scope>
    <source>
        <strain evidence="6 7">GTF-13</strain>
    </source>
</reference>
<dbReference type="Proteomes" id="UP000280792">
    <property type="component" value="Unassembled WGS sequence"/>
</dbReference>
<proteinExistence type="predicted"/>
<dbReference type="Gene3D" id="3.30.70.270">
    <property type="match status" value="1"/>
</dbReference>
<organism evidence="6 7">
    <name type="scientific">Aestuariirhabdus litorea</name>
    <dbReference type="NCBI Taxonomy" id="2528527"/>
    <lineage>
        <taxon>Bacteria</taxon>
        <taxon>Pseudomonadati</taxon>
        <taxon>Pseudomonadota</taxon>
        <taxon>Gammaproteobacteria</taxon>
        <taxon>Oceanospirillales</taxon>
        <taxon>Aestuariirhabdaceae</taxon>
        <taxon>Aestuariirhabdus</taxon>
    </lineage>
</organism>
<dbReference type="EC" id="2.7.7.65" evidence="2"/>
<evidence type="ECO:0000256" key="1">
    <source>
        <dbReference type="ARBA" id="ARBA00001946"/>
    </source>
</evidence>
<dbReference type="CDD" id="cd01949">
    <property type="entry name" value="GGDEF"/>
    <property type="match status" value="1"/>
</dbReference>
<protein>
    <recommendedName>
        <fullName evidence="2">diguanylate cyclase</fullName>
        <ecNumber evidence="2">2.7.7.65</ecNumber>
    </recommendedName>
</protein>
<dbReference type="PROSITE" id="PS50887">
    <property type="entry name" value="GGDEF"/>
    <property type="match status" value="1"/>
</dbReference>
<dbReference type="PANTHER" id="PTHR45138">
    <property type="entry name" value="REGULATORY COMPONENTS OF SENSORY TRANSDUCTION SYSTEM"/>
    <property type="match status" value="1"/>
</dbReference>
<dbReference type="InterPro" id="IPR029787">
    <property type="entry name" value="Nucleotide_cyclase"/>
</dbReference>
<comment type="catalytic activity">
    <reaction evidence="3">
        <text>2 GTP = 3',3'-c-di-GMP + 2 diphosphate</text>
        <dbReference type="Rhea" id="RHEA:24898"/>
        <dbReference type="ChEBI" id="CHEBI:33019"/>
        <dbReference type="ChEBI" id="CHEBI:37565"/>
        <dbReference type="ChEBI" id="CHEBI:58805"/>
        <dbReference type="EC" id="2.7.7.65"/>
    </reaction>
</comment>
<feature type="transmembrane region" description="Helical" evidence="4">
    <location>
        <begin position="42"/>
        <end position="60"/>
    </location>
</feature>
<dbReference type="InterPro" id="IPR050469">
    <property type="entry name" value="Diguanylate_Cyclase"/>
</dbReference>
<feature type="transmembrane region" description="Helical" evidence="4">
    <location>
        <begin position="66"/>
        <end position="87"/>
    </location>
</feature>
<evidence type="ECO:0000313" key="6">
    <source>
        <dbReference type="EMBL" id="RRJ85257.1"/>
    </source>
</evidence>
<dbReference type="Pfam" id="PF00990">
    <property type="entry name" value="GGDEF"/>
    <property type="match status" value="1"/>
</dbReference>
<evidence type="ECO:0000313" key="7">
    <source>
        <dbReference type="Proteomes" id="UP000280792"/>
    </source>
</evidence>
<dbReference type="EMBL" id="QWEZ01000001">
    <property type="protein sequence ID" value="RRJ85257.1"/>
    <property type="molecule type" value="Genomic_DNA"/>
</dbReference>
<dbReference type="AlphaFoldDB" id="A0A3P3VSG6"/>
<dbReference type="RefSeq" id="WP_125015682.1">
    <property type="nucleotide sequence ID" value="NZ_QWEZ01000001.1"/>
</dbReference>
<reference evidence="6 7" key="1">
    <citation type="submission" date="2018-08" db="EMBL/GenBank/DDBJ databases">
        <authorList>
            <person name="Khan S.A."/>
        </authorList>
    </citation>
    <scope>NUCLEOTIDE SEQUENCE [LARGE SCALE GENOMIC DNA]</scope>
    <source>
        <strain evidence="6 7">GTF-13</strain>
    </source>
</reference>